<feature type="region of interest" description="Disordered" evidence="6">
    <location>
        <begin position="320"/>
        <end position="354"/>
    </location>
</feature>
<dbReference type="PANTHER" id="PTHR44675">
    <property type="entry name" value="PAK1 INTERACTING PROTEIN 1"/>
    <property type="match status" value="1"/>
</dbReference>
<name>A0A131YNL9_RHIAP</name>
<accession>A0A131YNL9</accession>
<evidence type="ECO:0000313" key="7">
    <source>
        <dbReference type="EMBL" id="JAP80165.1"/>
    </source>
</evidence>
<dbReference type="PROSITE" id="PS50294">
    <property type="entry name" value="WD_REPEATS_REGION"/>
    <property type="match status" value="1"/>
</dbReference>
<dbReference type="PANTHER" id="PTHR44675:SF1">
    <property type="entry name" value="P21-ACTIVATED PROTEIN KINASE-INTERACTING PROTEIN 1"/>
    <property type="match status" value="1"/>
</dbReference>
<dbReference type="PROSITE" id="PS50082">
    <property type="entry name" value="WD_REPEATS_2"/>
    <property type="match status" value="3"/>
</dbReference>
<dbReference type="SMART" id="SM00320">
    <property type="entry name" value="WD40"/>
    <property type="match status" value="5"/>
</dbReference>
<dbReference type="InterPro" id="IPR051959">
    <property type="entry name" value="PAK1-Kinase_Regulator"/>
</dbReference>
<dbReference type="InterPro" id="IPR001680">
    <property type="entry name" value="WD40_rpt"/>
</dbReference>
<evidence type="ECO:0000256" key="3">
    <source>
        <dbReference type="ARBA" id="ARBA00022737"/>
    </source>
</evidence>
<evidence type="ECO:0000256" key="5">
    <source>
        <dbReference type="PROSITE-ProRule" id="PRU00221"/>
    </source>
</evidence>
<protein>
    <submittedName>
        <fullName evidence="7">Protein MAK11</fullName>
    </submittedName>
</protein>
<keyword evidence="3" id="KW-0677">Repeat</keyword>
<dbReference type="InterPro" id="IPR015943">
    <property type="entry name" value="WD40/YVTN_repeat-like_dom_sf"/>
</dbReference>
<reference evidence="7" key="1">
    <citation type="journal article" date="2016" name="Ticks Tick Borne Dis.">
        <title>De novo assembly and annotation of the salivary gland transcriptome of Rhipicephalus appendiculatus male and female ticks during blood feeding.</title>
        <authorList>
            <person name="de Castro M.H."/>
            <person name="de Klerk D."/>
            <person name="Pienaar R."/>
            <person name="Latif A.A."/>
            <person name="Rees D.J."/>
            <person name="Mans B.J."/>
        </authorList>
    </citation>
    <scope>NUCLEOTIDE SEQUENCE</scope>
    <source>
        <tissue evidence="7">Salivary glands</tissue>
    </source>
</reference>
<dbReference type="PRINTS" id="PR00320">
    <property type="entry name" value="GPROTEINBRPT"/>
</dbReference>
<feature type="region of interest" description="Disordered" evidence="6">
    <location>
        <begin position="366"/>
        <end position="476"/>
    </location>
</feature>
<dbReference type="CDD" id="cd00200">
    <property type="entry name" value="WD40"/>
    <property type="match status" value="1"/>
</dbReference>
<feature type="repeat" description="WD" evidence="5">
    <location>
        <begin position="272"/>
        <end position="291"/>
    </location>
</feature>
<evidence type="ECO:0000256" key="1">
    <source>
        <dbReference type="ARBA" id="ARBA00022517"/>
    </source>
</evidence>
<dbReference type="Gene3D" id="2.130.10.10">
    <property type="entry name" value="YVTN repeat-like/Quinoprotein amine dehydrogenase"/>
    <property type="match status" value="2"/>
</dbReference>
<comment type="function">
    <text evidence="4">Negatively regulates the PAK1 kinase. PAK1 is a member of the PAK kinase family, which has been shown to play a positive role in the regulation of signaling pathways involving MAPK8 and RELA. PAK1 exists as an inactive homodimer, which is activated by binding of small GTPases such as CDC42 to an N-terminal regulatory domain. PAK1IP1 also binds to the N-terminus of PAK1, and inhibits the specific activation of PAK1 by CDC42. May be involved in ribosomal large subunit assembly.</text>
</comment>
<evidence type="ECO:0000256" key="2">
    <source>
        <dbReference type="ARBA" id="ARBA00022574"/>
    </source>
</evidence>
<organism evidence="7">
    <name type="scientific">Rhipicephalus appendiculatus</name>
    <name type="common">Brown ear tick</name>
    <dbReference type="NCBI Taxonomy" id="34631"/>
    <lineage>
        <taxon>Eukaryota</taxon>
        <taxon>Metazoa</taxon>
        <taxon>Ecdysozoa</taxon>
        <taxon>Arthropoda</taxon>
        <taxon>Chelicerata</taxon>
        <taxon>Arachnida</taxon>
        <taxon>Acari</taxon>
        <taxon>Parasitiformes</taxon>
        <taxon>Ixodida</taxon>
        <taxon>Ixodoidea</taxon>
        <taxon>Ixodidae</taxon>
        <taxon>Rhipicephalinae</taxon>
        <taxon>Rhipicephalus</taxon>
        <taxon>Rhipicephalus</taxon>
    </lineage>
</organism>
<dbReference type="InterPro" id="IPR020472">
    <property type="entry name" value="WD40_PAC1"/>
</dbReference>
<feature type="compositionally biased region" description="Basic residues" evidence="6">
    <location>
        <begin position="327"/>
        <end position="337"/>
    </location>
</feature>
<dbReference type="InterPro" id="IPR036322">
    <property type="entry name" value="WD40_repeat_dom_sf"/>
</dbReference>
<dbReference type="SUPFAM" id="SSF50978">
    <property type="entry name" value="WD40 repeat-like"/>
    <property type="match status" value="1"/>
</dbReference>
<feature type="compositionally biased region" description="Basic and acidic residues" evidence="6">
    <location>
        <begin position="450"/>
        <end position="460"/>
    </location>
</feature>
<evidence type="ECO:0000256" key="6">
    <source>
        <dbReference type="SAM" id="MobiDB-lite"/>
    </source>
</evidence>
<dbReference type="PROSITE" id="PS00678">
    <property type="entry name" value="WD_REPEATS_1"/>
    <property type="match status" value="2"/>
</dbReference>
<dbReference type="GO" id="GO:0042254">
    <property type="term" value="P:ribosome biogenesis"/>
    <property type="evidence" value="ECO:0007669"/>
    <property type="project" value="UniProtKB-KW"/>
</dbReference>
<feature type="compositionally biased region" description="Basic residues" evidence="6">
    <location>
        <begin position="431"/>
        <end position="440"/>
    </location>
</feature>
<proteinExistence type="predicted"/>
<feature type="repeat" description="WD" evidence="5">
    <location>
        <begin position="130"/>
        <end position="171"/>
    </location>
</feature>
<feature type="compositionally biased region" description="Basic residues" evidence="6">
    <location>
        <begin position="464"/>
        <end position="476"/>
    </location>
</feature>
<keyword evidence="1" id="KW-0690">Ribosome biogenesis</keyword>
<dbReference type="Pfam" id="PF00400">
    <property type="entry name" value="WD40"/>
    <property type="match status" value="4"/>
</dbReference>
<dbReference type="AlphaFoldDB" id="A0A131YNL9"/>
<feature type="compositionally biased region" description="Basic and acidic residues" evidence="6">
    <location>
        <begin position="420"/>
        <end position="430"/>
    </location>
</feature>
<feature type="repeat" description="WD" evidence="5">
    <location>
        <begin position="89"/>
        <end position="129"/>
    </location>
</feature>
<dbReference type="EMBL" id="GEDV01008392">
    <property type="protein sequence ID" value="JAP80165.1"/>
    <property type="molecule type" value="Transcribed_RNA"/>
</dbReference>
<evidence type="ECO:0000256" key="4">
    <source>
        <dbReference type="ARBA" id="ARBA00045213"/>
    </source>
</evidence>
<keyword evidence="2 5" id="KW-0853">WD repeat</keyword>
<dbReference type="InterPro" id="IPR019775">
    <property type="entry name" value="WD40_repeat_CS"/>
</dbReference>
<sequence>MLSFASMAAPEEAENVFDVILGTYEEFLLGYALQKGKDGQFSLQQFFTNHSHLGSVRCVAAGGKFVASGSVDETIRLFNMRSRSEMGSLMQHEGTINSLQMYKSSHLFSASDDTTVCVWSTGSWQCLKTLRGHKAEVLSLAVHPSGKLLLSVSKDKTLRTWNLVKGRNAYITNIKAVADFVQWSPDGAYFVIAVGNRLDVYSTEKAGKVHSIDFGKRVGAAAFLSDDVVMLAGDGGNVEVHNIRRKCVYQMFAAHASRVKAMQVVKVPSADDGTFLVTAGSDGSVRVWNVDLENLDASPSLLCEARCGCRITCMAVHSVHEEDSGPRKAKRKKKRKNVALEGSEQAAEGGGCSDELVENSEDIEQRLDASSDEQTGEAKQVSFSEEIETSQYEVDATESGAEDDDDDSGLNASSNFENEGDAREAGTSDRRSRKRKKKAAKQMSSTVESSPKKQAVDKAQSKTTPKRKKRKSNNKP</sequence>